<feature type="transmembrane region" description="Helical" evidence="8">
    <location>
        <begin position="83"/>
        <end position="101"/>
    </location>
</feature>
<keyword evidence="5 8" id="KW-0812">Transmembrane</keyword>
<name>A0ABT4DGL5_FUSSI</name>
<dbReference type="PANTHER" id="PTHR33908:SF3">
    <property type="entry name" value="UNDECAPRENYL PHOSPHATE-ALPHA-4-AMINO-4-DEOXY-L-ARABINOSE ARABINOSYL TRANSFERASE"/>
    <property type="match status" value="1"/>
</dbReference>
<keyword evidence="2" id="KW-1003">Cell membrane</keyword>
<feature type="transmembrane region" description="Helical" evidence="8">
    <location>
        <begin position="402"/>
        <end position="420"/>
    </location>
</feature>
<feature type="transmembrane region" description="Helical" evidence="8">
    <location>
        <begin position="254"/>
        <end position="275"/>
    </location>
</feature>
<dbReference type="Proteomes" id="UP001062738">
    <property type="component" value="Unassembled WGS sequence"/>
</dbReference>
<evidence type="ECO:0000256" key="5">
    <source>
        <dbReference type="ARBA" id="ARBA00022692"/>
    </source>
</evidence>
<evidence type="ECO:0000256" key="1">
    <source>
        <dbReference type="ARBA" id="ARBA00004651"/>
    </source>
</evidence>
<evidence type="ECO:0000256" key="2">
    <source>
        <dbReference type="ARBA" id="ARBA00022475"/>
    </source>
</evidence>
<feature type="transmembrane region" description="Helical" evidence="8">
    <location>
        <begin position="348"/>
        <end position="367"/>
    </location>
</feature>
<feature type="transmembrane region" description="Helical" evidence="8">
    <location>
        <begin position="159"/>
        <end position="175"/>
    </location>
</feature>
<evidence type="ECO:0000256" key="8">
    <source>
        <dbReference type="SAM" id="Phobius"/>
    </source>
</evidence>
<keyword evidence="3" id="KW-0328">Glycosyltransferase</keyword>
<evidence type="ECO:0000313" key="10">
    <source>
        <dbReference type="EMBL" id="MCY7007738.1"/>
    </source>
</evidence>
<dbReference type="PANTHER" id="PTHR33908">
    <property type="entry name" value="MANNOSYLTRANSFERASE YKCB-RELATED"/>
    <property type="match status" value="1"/>
</dbReference>
<evidence type="ECO:0000313" key="11">
    <source>
        <dbReference type="Proteomes" id="UP001062738"/>
    </source>
</evidence>
<feature type="transmembrane region" description="Helical" evidence="8">
    <location>
        <begin position="310"/>
        <end position="328"/>
    </location>
</feature>
<protein>
    <submittedName>
        <fullName evidence="10">Glycosyltransferase family 39 protein</fullName>
    </submittedName>
</protein>
<keyword evidence="6 8" id="KW-1133">Transmembrane helix</keyword>
<feature type="transmembrane region" description="Helical" evidence="8">
    <location>
        <begin position="209"/>
        <end position="229"/>
    </location>
</feature>
<feature type="transmembrane region" description="Helical" evidence="8">
    <location>
        <begin position="9"/>
        <end position="26"/>
    </location>
</feature>
<evidence type="ECO:0000256" key="6">
    <source>
        <dbReference type="ARBA" id="ARBA00022989"/>
    </source>
</evidence>
<gene>
    <name evidence="10" type="ORF">OCK72_03605</name>
</gene>
<sequence>MFSNSKKDIFILLSISVFAFLSVIWVKEVDIMEARNFISAREILDSSNWWTTTLNGQFRFEKPPFPTWLAALTMLISHSKSEIILRIPNMLASIFTVIFLYRSTFRIKKDRIFAFLCSFILITCFMFIKIGAENTWDIYTYTFAFLASLSLYLYMVEGLSKDLLLMSIFLILSFLSKGPIGFYSIFIPFIISYFFTFSKEKRKGKIKFIILAIIVAFIFSSIWAISMYFSHSNYFLEVLKKEGSTWSTKHTHNIFFYLDYFVYMGSWIFFSIFVLFKIPKKKEKKVFYFWTIISLIFISIIQMKKKRYGLPIYLTSSITIAQLAVYYFRTAYENLKKSEKILLVIQKYFITFIILGSLIFITYFGYIKKEISFALFFLYLVLHILFLYIINYKKINYAERIIIISGLTMLLINFSSSWILENRFMKNESLKFRVSVNQEIIENKSPIYSDDFDIEEVWRIGKKIKKFNDIPKERKIFYLGNDEPKILLDNYKVISIYKYQKINHKMTNLYYLERK</sequence>
<dbReference type="EMBL" id="JAOXXL010000007">
    <property type="protein sequence ID" value="MCY7007738.1"/>
    <property type="molecule type" value="Genomic_DNA"/>
</dbReference>
<comment type="subcellular location">
    <subcellularLocation>
        <location evidence="1">Cell membrane</location>
        <topology evidence="1">Multi-pass membrane protein</topology>
    </subcellularLocation>
</comment>
<dbReference type="RefSeq" id="WP_265151829.1">
    <property type="nucleotide sequence ID" value="NZ_JAOXXL010000007.1"/>
</dbReference>
<feature type="domain" description="Glycosyltransferase RgtA/B/C/D-like" evidence="9">
    <location>
        <begin position="62"/>
        <end position="223"/>
    </location>
</feature>
<accession>A0ABT4DGL5</accession>
<proteinExistence type="predicted"/>
<evidence type="ECO:0000256" key="7">
    <source>
        <dbReference type="ARBA" id="ARBA00023136"/>
    </source>
</evidence>
<evidence type="ECO:0000256" key="3">
    <source>
        <dbReference type="ARBA" id="ARBA00022676"/>
    </source>
</evidence>
<evidence type="ECO:0000256" key="4">
    <source>
        <dbReference type="ARBA" id="ARBA00022679"/>
    </source>
</evidence>
<reference evidence="10" key="1">
    <citation type="submission" date="2022-09" db="EMBL/GenBank/DDBJ databases">
        <authorList>
            <person name="Zoaiter M."/>
        </authorList>
    </citation>
    <scope>NUCLEOTIDE SEQUENCE</scope>
    <source>
        <strain evidence="10">DSM 19848</strain>
    </source>
</reference>
<dbReference type="InterPro" id="IPR050297">
    <property type="entry name" value="LipidA_mod_glycosyltrf_83"/>
</dbReference>
<keyword evidence="11" id="KW-1185">Reference proteome</keyword>
<feature type="transmembrane region" description="Helical" evidence="8">
    <location>
        <begin position="113"/>
        <end position="132"/>
    </location>
</feature>
<keyword evidence="7 8" id="KW-0472">Membrane</keyword>
<evidence type="ECO:0000259" key="9">
    <source>
        <dbReference type="Pfam" id="PF13231"/>
    </source>
</evidence>
<dbReference type="InterPro" id="IPR038731">
    <property type="entry name" value="RgtA/B/C-like"/>
</dbReference>
<feature type="transmembrane region" description="Helical" evidence="8">
    <location>
        <begin position="373"/>
        <end position="390"/>
    </location>
</feature>
<keyword evidence="4" id="KW-0808">Transferase</keyword>
<comment type="caution">
    <text evidence="10">The sequence shown here is derived from an EMBL/GenBank/DDBJ whole genome shotgun (WGS) entry which is preliminary data.</text>
</comment>
<feature type="transmembrane region" description="Helical" evidence="8">
    <location>
        <begin position="287"/>
        <end position="304"/>
    </location>
</feature>
<dbReference type="Pfam" id="PF13231">
    <property type="entry name" value="PMT_2"/>
    <property type="match status" value="1"/>
</dbReference>
<organism evidence="10 11">
    <name type="scientific">Fusobacterium simiae</name>
    <dbReference type="NCBI Taxonomy" id="855"/>
    <lineage>
        <taxon>Bacteria</taxon>
        <taxon>Fusobacteriati</taxon>
        <taxon>Fusobacteriota</taxon>
        <taxon>Fusobacteriia</taxon>
        <taxon>Fusobacteriales</taxon>
        <taxon>Fusobacteriaceae</taxon>
        <taxon>Fusobacterium</taxon>
    </lineage>
</organism>